<dbReference type="InterPro" id="IPR007863">
    <property type="entry name" value="Peptidase_M16_C"/>
</dbReference>
<protein>
    <submittedName>
        <fullName evidence="2">Insulinase family protein</fullName>
    </submittedName>
</protein>
<dbReference type="Pfam" id="PF05193">
    <property type="entry name" value="Peptidase_M16_C"/>
    <property type="match status" value="1"/>
</dbReference>
<accession>A0AAU7U9F9</accession>
<organism evidence="2">
    <name type="scientific">Deinococcus sonorensis KR-87</name>
    <dbReference type="NCBI Taxonomy" id="694439"/>
    <lineage>
        <taxon>Bacteria</taxon>
        <taxon>Thermotogati</taxon>
        <taxon>Deinococcota</taxon>
        <taxon>Deinococci</taxon>
        <taxon>Deinococcales</taxon>
        <taxon>Deinococcaceae</taxon>
        <taxon>Deinococcus</taxon>
    </lineage>
</organism>
<dbReference type="EMBL" id="CP158299">
    <property type="protein sequence ID" value="XBV85345.1"/>
    <property type="molecule type" value="Genomic_DNA"/>
</dbReference>
<dbReference type="GO" id="GO:0006508">
    <property type="term" value="P:proteolysis"/>
    <property type="evidence" value="ECO:0007669"/>
    <property type="project" value="InterPro"/>
</dbReference>
<dbReference type="InterPro" id="IPR011765">
    <property type="entry name" value="Pept_M16_N"/>
</dbReference>
<dbReference type="InterPro" id="IPR013578">
    <property type="entry name" value="Peptidase_M16C_assoc"/>
</dbReference>
<dbReference type="AlphaFoldDB" id="A0AAU7U9F9"/>
<dbReference type="Pfam" id="PF08367">
    <property type="entry name" value="M16C_assoc"/>
    <property type="match status" value="1"/>
</dbReference>
<gene>
    <name evidence="2" type="ORF">ABOD76_18195</name>
</gene>
<dbReference type="FunFam" id="3.30.830.10:FF:000011">
    <property type="entry name" value="Presequence protease, mitochondrial"/>
    <property type="match status" value="1"/>
</dbReference>
<dbReference type="GO" id="GO:0046872">
    <property type="term" value="F:metal ion binding"/>
    <property type="evidence" value="ECO:0007669"/>
    <property type="project" value="InterPro"/>
</dbReference>
<reference evidence="2" key="1">
    <citation type="submission" date="2024-06" db="EMBL/GenBank/DDBJ databases">
        <title>Draft Genome Sequence of Deinococcus sonorensis Type Strain KR-87, a Biofilm Producing Representative of the Genus Deinococcus.</title>
        <authorList>
            <person name="Boren L.S."/>
            <person name="Grosso R.A."/>
            <person name="Hugenberg-Cox A.N."/>
            <person name="Hill J.T.E."/>
            <person name="Albert C.M."/>
            <person name="Tuohy J.M."/>
        </authorList>
    </citation>
    <scope>NUCLEOTIDE SEQUENCE</scope>
    <source>
        <strain evidence="2">KR-87</strain>
    </source>
</reference>
<dbReference type="SMART" id="SM01264">
    <property type="entry name" value="M16C_associated"/>
    <property type="match status" value="1"/>
</dbReference>
<dbReference type="PANTHER" id="PTHR43016">
    <property type="entry name" value="PRESEQUENCE PROTEASE"/>
    <property type="match status" value="1"/>
</dbReference>
<dbReference type="Pfam" id="PF00675">
    <property type="entry name" value="Peptidase_M16"/>
    <property type="match status" value="1"/>
</dbReference>
<evidence type="ECO:0000313" key="2">
    <source>
        <dbReference type="EMBL" id="XBV85345.1"/>
    </source>
</evidence>
<name>A0AAU7U9F9_9DEIO</name>
<dbReference type="Pfam" id="PF22516">
    <property type="entry name" value="PreP_C"/>
    <property type="match status" value="1"/>
</dbReference>
<dbReference type="InterPro" id="IPR011249">
    <property type="entry name" value="Metalloenz_LuxS/M16"/>
</dbReference>
<evidence type="ECO:0000259" key="1">
    <source>
        <dbReference type="SMART" id="SM01264"/>
    </source>
</evidence>
<dbReference type="PANTHER" id="PTHR43016:SF13">
    <property type="entry name" value="PRESEQUENCE PROTEASE, MITOCHONDRIAL"/>
    <property type="match status" value="1"/>
</dbReference>
<proteinExistence type="predicted"/>
<dbReference type="Gene3D" id="3.30.830.10">
    <property type="entry name" value="Metalloenzyme, LuxS/M16 peptidase-like"/>
    <property type="match status" value="4"/>
</dbReference>
<dbReference type="RefSeq" id="WP_350243382.1">
    <property type="nucleotide sequence ID" value="NZ_CP158299.1"/>
</dbReference>
<dbReference type="InterPro" id="IPR055130">
    <property type="entry name" value="PreP_C"/>
</dbReference>
<dbReference type="SUPFAM" id="SSF63411">
    <property type="entry name" value="LuxS/MPP-like metallohydrolase"/>
    <property type="match status" value="4"/>
</dbReference>
<dbReference type="KEGG" id="dsc:ABOD76_18195"/>
<sequence length="967" mass="105732">MTVTDQISAGTRLGRYTVERVEPLSAIQATVYVLRHDLGARHLHVARDDDNQTFAVFFPTVPQDSTGVAHILEHIALMGSRTYPVPDPFFAMIPRSLNTFMNAMTASDWTTYLYSTRNERDYFNLLGVYLDAAFFPLLRYESFRRDGHRFEYADPADSSSELKMQGVVYNEMKGAMATPSSVLWKAVQKGLYPDLTYANNSGGEPSEIPSLTYQGLKDFHAAHYHPSNAYFYTYGNLPLERYLDAIEAGVMQHFQPNALDVSIPDQPSYSAPIEQQVSYPSSDVERGAQALVAWKLGYSFDPHQNLLWSVLSEVLLGNPAAPLYRPLIESGLGSALSDGSGYHDNFREGAFAVGLKGLSADRAPQVHRVVLDTLQQIADAGIDPALVDSALHQFEIAQKEVSNAGWPYSFKVMFRAIGPWLYGGDPVSGLNLDASLAWLAEQRAQGPVFEQAIREQLLTNPHRVSLTLVPDPEQPARQVEAEREMVARLSANFTDEDKARVVQEALSLQASQDEQDDLSLLPTLTLDDVTRTVPRPAYTLDQQGGAVVGRIEQPTSGLVYLDVQVRLPQLSGDLLEWLPLYAFAVTRSGAAGQDYVALTRRIEALTGGISASAGVGTGPERLDDLRVSITFGGKALSRNAAELVTLLRDVLAEPQFDAGRLEQLVKQRVAGVRASIVSSGNAYAGRLAAAQLSPEAALEERQSGLEALKRLEALLSTASWSEVMDRFQALQQAILTGAARIALTASQPDLGLELSSLTGLFGGQAAPSLQVPLAPRVPQARTTDTPVAYNAVAFQTVPYTHPDSPALLALSKLLGTEYLLRELREKGGAYGGNAGFDTHSGVFRMTSYRDPHIGRTYRAFREARAFLDTALSDRELTEAILSASKQLDPLTSPDTVGRMRFYGDLGGYTAELQEQYKTRLLAVTLDDLRRVMDTYLTPERAAYALVAGKDPNPETASAGLTFEVQAI</sequence>
<feature type="domain" description="Peptidase M16C associated" evidence="1">
    <location>
        <begin position="468"/>
        <end position="714"/>
    </location>
</feature>